<keyword evidence="7" id="KW-0067">ATP-binding</keyword>
<dbReference type="CDD" id="cd16917">
    <property type="entry name" value="HATPase_UhpB-NarQ-NarX-like"/>
    <property type="match status" value="1"/>
</dbReference>
<dbReference type="InterPro" id="IPR005467">
    <property type="entry name" value="His_kinase_dom"/>
</dbReference>
<dbReference type="GO" id="GO:0046983">
    <property type="term" value="F:protein dimerization activity"/>
    <property type="evidence" value="ECO:0007669"/>
    <property type="project" value="InterPro"/>
</dbReference>
<evidence type="ECO:0000256" key="1">
    <source>
        <dbReference type="ARBA" id="ARBA00000085"/>
    </source>
</evidence>
<dbReference type="Gene3D" id="1.20.5.1930">
    <property type="match status" value="1"/>
</dbReference>
<feature type="chain" id="PRO_5016281312" description="histidine kinase" evidence="11">
    <location>
        <begin position="26"/>
        <end position="578"/>
    </location>
</feature>
<evidence type="ECO:0000259" key="12">
    <source>
        <dbReference type="PROSITE" id="PS50109"/>
    </source>
</evidence>
<evidence type="ECO:0000256" key="10">
    <source>
        <dbReference type="SAM" id="Phobius"/>
    </source>
</evidence>
<organism evidence="13 14">
    <name type="scientific">Arcticibacterium luteifluviistationis</name>
    <dbReference type="NCBI Taxonomy" id="1784714"/>
    <lineage>
        <taxon>Bacteria</taxon>
        <taxon>Pseudomonadati</taxon>
        <taxon>Bacteroidota</taxon>
        <taxon>Cytophagia</taxon>
        <taxon>Cytophagales</taxon>
        <taxon>Leadbetterellaceae</taxon>
        <taxon>Arcticibacterium</taxon>
    </lineage>
</organism>
<dbReference type="SUPFAM" id="SSF55874">
    <property type="entry name" value="ATPase domain of HSP90 chaperone/DNA topoisomerase II/histidine kinase"/>
    <property type="match status" value="1"/>
</dbReference>
<dbReference type="GO" id="GO:0000155">
    <property type="term" value="F:phosphorelay sensor kinase activity"/>
    <property type="evidence" value="ECO:0007669"/>
    <property type="project" value="InterPro"/>
</dbReference>
<keyword evidence="6" id="KW-0418">Kinase</keyword>
<dbReference type="KEGG" id="als:DJ013_08900"/>
<name>A0A2Z4GB67_9BACT</name>
<dbReference type="AlphaFoldDB" id="A0A2Z4GB67"/>
<keyword evidence="5" id="KW-0547">Nucleotide-binding</keyword>
<keyword evidence="8" id="KW-0902">Two-component regulatory system</keyword>
<keyword evidence="4" id="KW-0808">Transferase</keyword>
<evidence type="ECO:0000313" key="13">
    <source>
        <dbReference type="EMBL" id="AWV98280.1"/>
    </source>
</evidence>
<dbReference type="Gene3D" id="3.30.565.10">
    <property type="entry name" value="Histidine kinase-like ATPase, C-terminal domain"/>
    <property type="match status" value="1"/>
</dbReference>
<dbReference type="PROSITE" id="PS50109">
    <property type="entry name" value="HIS_KIN"/>
    <property type="match status" value="1"/>
</dbReference>
<evidence type="ECO:0000256" key="7">
    <source>
        <dbReference type="ARBA" id="ARBA00022840"/>
    </source>
</evidence>
<dbReference type="InterPro" id="IPR011990">
    <property type="entry name" value="TPR-like_helical_dom_sf"/>
</dbReference>
<dbReference type="PANTHER" id="PTHR24421:SF10">
    <property type="entry name" value="NITRATE_NITRITE SENSOR PROTEIN NARQ"/>
    <property type="match status" value="1"/>
</dbReference>
<dbReference type="EC" id="2.7.13.3" evidence="2"/>
<keyword evidence="14" id="KW-1185">Reference proteome</keyword>
<dbReference type="OrthoDB" id="9760839at2"/>
<evidence type="ECO:0000256" key="11">
    <source>
        <dbReference type="SAM" id="SignalP"/>
    </source>
</evidence>
<proteinExistence type="predicted"/>
<evidence type="ECO:0000256" key="8">
    <source>
        <dbReference type="ARBA" id="ARBA00023012"/>
    </source>
</evidence>
<keyword evidence="9" id="KW-0175">Coiled coil</keyword>
<evidence type="ECO:0000256" key="3">
    <source>
        <dbReference type="ARBA" id="ARBA00022553"/>
    </source>
</evidence>
<evidence type="ECO:0000313" key="14">
    <source>
        <dbReference type="Proteomes" id="UP000249873"/>
    </source>
</evidence>
<dbReference type="Pfam" id="PF02518">
    <property type="entry name" value="HATPase_c"/>
    <property type="match status" value="1"/>
</dbReference>
<dbReference type="Gene3D" id="1.25.40.10">
    <property type="entry name" value="Tetratricopeptide repeat domain"/>
    <property type="match status" value="1"/>
</dbReference>
<gene>
    <name evidence="13" type="ORF">DJ013_08900</name>
</gene>
<dbReference type="RefSeq" id="WP_111371434.1">
    <property type="nucleotide sequence ID" value="NZ_CP029480.1"/>
</dbReference>
<evidence type="ECO:0000256" key="2">
    <source>
        <dbReference type="ARBA" id="ARBA00012438"/>
    </source>
</evidence>
<keyword evidence="11" id="KW-0732">Signal</keyword>
<keyword evidence="10" id="KW-0812">Transmembrane</keyword>
<protein>
    <recommendedName>
        <fullName evidence="2">histidine kinase</fullName>
        <ecNumber evidence="2">2.7.13.3</ecNumber>
    </recommendedName>
</protein>
<dbReference type="InterPro" id="IPR011712">
    <property type="entry name" value="Sig_transdc_His_kin_sub3_dim/P"/>
</dbReference>
<accession>A0A2Z4GB67</accession>
<dbReference type="Proteomes" id="UP000249873">
    <property type="component" value="Chromosome"/>
</dbReference>
<dbReference type="Pfam" id="PF07730">
    <property type="entry name" value="HisKA_3"/>
    <property type="match status" value="1"/>
</dbReference>
<dbReference type="PANTHER" id="PTHR24421">
    <property type="entry name" value="NITRATE/NITRITE SENSOR PROTEIN NARX-RELATED"/>
    <property type="match status" value="1"/>
</dbReference>
<dbReference type="SUPFAM" id="SSF48452">
    <property type="entry name" value="TPR-like"/>
    <property type="match status" value="1"/>
</dbReference>
<feature type="coiled-coil region" evidence="9">
    <location>
        <begin position="312"/>
        <end position="339"/>
    </location>
</feature>
<keyword evidence="10" id="KW-1133">Transmembrane helix</keyword>
<dbReference type="InterPro" id="IPR050482">
    <property type="entry name" value="Sensor_HK_TwoCompSys"/>
</dbReference>
<evidence type="ECO:0000256" key="6">
    <source>
        <dbReference type="ARBA" id="ARBA00022777"/>
    </source>
</evidence>
<dbReference type="GO" id="GO:0016020">
    <property type="term" value="C:membrane"/>
    <property type="evidence" value="ECO:0007669"/>
    <property type="project" value="InterPro"/>
</dbReference>
<dbReference type="InterPro" id="IPR036890">
    <property type="entry name" value="HATPase_C_sf"/>
</dbReference>
<evidence type="ECO:0000256" key="9">
    <source>
        <dbReference type="SAM" id="Coils"/>
    </source>
</evidence>
<feature type="signal peptide" evidence="11">
    <location>
        <begin position="1"/>
        <end position="25"/>
    </location>
</feature>
<dbReference type="PROSITE" id="PS51257">
    <property type="entry name" value="PROKAR_LIPOPROTEIN"/>
    <property type="match status" value="1"/>
</dbReference>
<evidence type="ECO:0000256" key="4">
    <source>
        <dbReference type="ARBA" id="ARBA00022679"/>
    </source>
</evidence>
<reference evidence="13 14" key="1">
    <citation type="submission" date="2018-05" db="EMBL/GenBank/DDBJ databases">
        <title>Complete genome sequence of Arcticibacterium luteifluviistationis SM1504T, a cytophagaceae bacterium isolated from Arctic surface seawater.</title>
        <authorList>
            <person name="Li Y."/>
            <person name="Qin Q.-L."/>
        </authorList>
    </citation>
    <scope>NUCLEOTIDE SEQUENCE [LARGE SCALE GENOMIC DNA]</scope>
    <source>
        <strain evidence="13 14">SM1504</strain>
    </source>
</reference>
<keyword evidence="10" id="KW-0472">Membrane</keyword>
<feature type="domain" description="Histidine kinase" evidence="12">
    <location>
        <begin position="491"/>
        <end position="578"/>
    </location>
</feature>
<dbReference type="EMBL" id="CP029480">
    <property type="protein sequence ID" value="AWV98280.1"/>
    <property type="molecule type" value="Genomic_DNA"/>
</dbReference>
<feature type="transmembrane region" description="Helical" evidence="10">
    <location>
        <begin position="342"/>
        <end position="361"/>
    </location>
</feature>
<feature type="coiled-coil region" evidence="9">
    <location>
        <begin position="367"/>
        <end position="401"/>
    </location>
</feature>
<dbReference type="GO" id="GO:0005524">
    <property type="term" value="F:ATP binding"/>
    <property type="evidence" value="ECO:0007669"/>
    <property type="project" value="UniProtKB-KW"/>
</dbReference>
<evidence type="ECO:0000256" key="5">
    <source>
        <dbReference type="ARBA" id="ARBA00022741"/>
    </source>
</evidence>
<keyword evidence="3" id="KW-0597">Phosphoprotein</keyword>
<comment type="catalytic activity">
    <reaction evidence="1">
        <text>ATP + protein L-histidine = ADP + protein N-phospho-L-histidine.</text>
        <dbReference type="EC" id="2.7.13.3"/>
    </reaction>
</comment>
<sequence length="578" mass="66726">MRFCSKIYLIAVFFIGFLSCNCSIAQDQYPDWSQTFTKVQLDSLLQKYETEKDTLGLAFTYWSYSKNEENSVVPDISPMATLHKSMEFFLAVGDSIDYYNIRGAIGSYYMGRAYIKKYAKDYIESAVIYFRDNDWPSLEMGHLINLANIDIHANSFDHVLEKLQRAEMLNEEVKNDSYEGRIHSSYADYYSRRKQFDKALIHADISYEIGHRLKIDWIEGLSFFFKSICYKAKQQDEKRLEALLKGLKIVENSEILYQLKKEIYDNLEDYYTLKKDYANAHKYANLTLETVEKIYNSKIESDLRSFSDYNLIENERIMVTKLALEKKLAENEIDKLETRQQMYVGVLFLTLLILILLGIAFMNKRAINQLEVNHANKNNQISTLNALIEGQEKERERIAQELHDGLGTMLSRIKILMGKGLTQENTVVMLDDACSELRNISSNMQPSNLTNFGLVKALQDFVFKQNNIQPNIIFEHFGEPVDLGKNKNLMIYRIIQELLTNSLKHADANEILVQIIFSDETVNLTVEDDGKGFDETEIKEGSSGWNNIRSRIDYLQGLLNLHSDHATGTSITISIPLT</sequence>
<dbReference type="InterPro" id="IPR003594">
    <property type="entry name" value="HATPase_dom"/>
</dbReference>
<dbReference type="SMART" id="SM00387">
    <property type="entry name" value="HATPase_c"/>
    <property type="match status" value="1"/>
</dbReference>